<sequence length="294" mass="32882">MKHLIWAVAASPLLIAATPAPPEPPHPPRMVMVERPGAPPAPAAPGRHARVMLEFTLDEETGWTDEHDAILDEAMESLRAALDALPGRVEADVGLHWRDREFGPADRERVRAMVERARDRAAEARAEGEHARQAAHLARLHGERAHAIGLRAGARGMEAGLRAIDEALERGEVTRYGETRPMTAEERAELIETRARLEARMAGFRDEHAVFLGDDAEGERRVVVLRRDGAPPETMEWRDRSQRRNVRIEDRDGRLRVWLDGEELEGDALTSWLNSGEGQRMTRQRPEPPLPGGE</sequence>
<accession>A0A3T0EBP9</accession>
<evidence type="ECO:0000313" key="2">
    <source>
        <dbReference type="Proteomes" id="UP000286954"/>
    </source>
</evidence>
<dbReference type="AlphaFoldDB" id="A0A3T0EBP9"/>
<dbReference type="KEGG" id="gak:X907_2237"/>
<dbReference type="OrthoDB" id="7632615at2"/>
<organism evidence="1 2">
    <name type="scientific">Glycocaulis alkaliphilus</name>
    <dbReference type="NCBI Taxonomy" id="1434191"/>
    <lineage>
        <taxon>Bacteria</taxon>
        <taxon>Pseudomonadati</taxon>
        <taxon>Pseudomonadota</taxon>
        <taxon>Alphaproteobacteria</taxon>
        <taxon>Maricaulales</taxon>
        <taxon>Maricaulaceae</taxon>
        <taxon>Glycocaulis</taxon>
    </lineage>
</organism>
<proteinExistence type="predicted"/>
<gene>
    <name evidence="1" type="ORF">X907_2237</name>
</gene>
<reference evidence="1 2" key="1">
    <citation type="submission" date="2016-12" db="EMBL/GenBank/DDBJ databases">
        <title>The genome of dimorphic prosthecate Glycocaulis alkaliphilus 6b-8t, isolated from crude oil dictates its adaptability in petroleum environments.</title>
        <authorList>
            <person name="Wu X.-L."/>
            <person name="Geng S."/>
        </authorList>
    </citation>
    <scope>NUCLEOTIDE SEQUENCE [LARGE SCALE GENOMIC DNA]</scope>
    <source>
        <strain evidence="1 2">6B-8</strain>
    </source>
</reference>
<name>A0A3T0EBP9_9PROT</name>
<dbReference type="EMBL" id="CP018911">
    <property type="protein sequence ID" value="AZU04752.1"/>
    <property type="molecule type" value="Genomic_DNA"/>
</dbReference>
<protein>
    <submittedName>
        <fullName evidence="1">Uncharacterized protein</fullName>
    </submittedName>
</protein>
<evidence type="ECO:0000313" key="1">
    <source>
        <dbReference type="EMBL" id="AZU04752.1"/>
    </source>
</evidence>
<dbReference type="RefSeq" id="WP_127567953.1">
    <property type="nucleotide sequence ID" value="NZ_BMFB01000001.1"/>
</dbReference>
<keyword evidence="2" id="KW-1185">Reference proteome</keyword>
<dbReference type="Proteomes" id="UP000286954">
    <property type="component" value="Chromosome"/>
</dbReference>